<dbReference type="EMBL" id="CP001407">
    <property type="protein sequence ID" value="ACO29198.1"/>
    <property type="molecule type" value="Genomic_DNA"/>
</dbReference>
<evidence type="ECO:0000313" key="3">
    <source>
        <dbReference type="Proteomes" id="UP000002210"/>
    </source>
</evidence>
<dbReference type="RefSeq" id="WP_000251803.1">
    <property type="nucleotide sequence ID" value="NC_012472.1"/>
</dbReference>
<dbReference type="KEGG" id="bcx:BCA_3821"/>
<organism evidence="2 3">
    <name type="scientific">Bacillus cereus (strain 03BB102)</name>
    <dbReference type="NCBI Taxonomy" id="572264"/>
    <lineage>
        <taxon>Bacteria</taxon>
        <taxon>Bacillati</taxon>
        <taxon>Bacillota</taxon>
        <taxon>Bacilli</taxon>
        <taxon>Bacillales</taxon>
        <taxon>Bacillaceae</taxon>
        <taxon>Bacillus</taxon>
        <taxon>Bacillus cereus group</taxon>
    </lineage>
</organism>
<dbReference type="AlphaFoldDB" id="A0A158RPZ8"/>
<dbReference type="Proteomes" id="UP000002210">
    <property type="component" value="Chromosome"/>
</dbReference>
<dbReference type="Pfam" id="PF14355">
    <property type="entry name" value="Abi_C"/>
    <property type="match status" value="1"/>
</dbReference>
<feature type="domain" description="Abortive infection protein-like C-terminal" evidence="1">
    <location>
        <begin position="190"/>
        <end position="272"/>
    </location>
</feature>
<reference evidence="2 3" key="1">
    <citation type="submission" date="2009-02" db="EMBL/GenBank/DDBJ databases">
        <title>Genome sequence of Bacillus cereus 03BB102.</title>
        <authorList>
            <person name="Dodson R.J."/>
            <person name="Jackson P."/>
            <person name="Munk A.C."/>
            <person name="Brettin T."/>
            <person name="Bruce D."/>
            <person name="Detter C."/>
            <person name="Tapia R."/>
            <person name="Han C."/>
            <person name="Sutton G."/>
            <person name="Sims D."/>
        </authorList>
    </citation>
    <scope>NUCLEOTIDE SEQUENCE [LARGE SCALE GENOMIC DNA]</scope>
    <source>
        <strain evidence="2 3">03BB102</strain>
    </source>
</reference>
<evidence type="ECO:0000259" key="1">
    <source>
        <dbReference type="Pfam" id="PF14355"/>
    </source>
</evidence>
<dbReference type="InterPro" id="IPR026001">
    <property type="entry name" value="Abi-like_C"/>
</dbReference>
<evidence type="ECO:0000313" key="2">
    <source>
        <dbReference type="EMBL" id="ACO29198.1"/>
    </source>
</evidence>
<protein>
    <recommendedName>
        <fullName evidence="1">Abortive infection protein-like C-terminal domain-containing protein</fullName>
    </recommendedName>
</protein>
<proteinExistence type="predicted"/>
<accession>A0A158RPZ8</accession>
<dbReference type="PATRIC" id="fig|572264.18.peg.3778"/>
<gene>
    <name evidence="2" type="ordered locus">BCA_3821</name>
</gene>
<sequence length="278" mass="30791">MVRKIILTEDIIIAASKMIDDSLKTRRDPSHSDLEFIIKKNGLEKGDPKLQGQTVGKAKRIRYLLSWSIEENIAGGEKFLIDLLDLVRGVGGFRDGSSNYIGKEEVVNLQQVLKNNGYSLDNQGNIGHLIIDNLADFEKEEALWAYVRRAQKGQEDAALLTGTSKDLLEAVAAYVLVKKYGTYPQTANFPTLLGQAFVALHLKTKSEDMSQVSPVKKAKIEIETTLYKLGCSINMLRNKAGTGHGRPFVPEISNAEARLAIEGMAIISEYLLNKLNEV</sequence>
<name>A0A158RPZ8_BACC3</name>